<dbReference type="PANTHER" id="PTHR31672:SF11">
    <property type="entry name" value="F-BOX PROTEIN CPR1-LIKE ISOFORM X2"/>
    <property type="match status" value="1"/>
</dbReference>
<dbReference type="AlphaFoldDB" id="A0A835DAU6"/>
<dbReference type="InterPro" id="IPR013187">
    <property type="entry name" value="F-box-assoc_dom_typ3"/>
</dbReference>
<dbReference type="Proteomes" id="UP000655225">
    <property type="component" value="Unassembled WGS sequence"/>
</dbReference>
<dbReference type="InterPro" id="IPR036047">
    <property type="entry name" value="F-box-like_dom_sf"/>
</dbReference>
<feature type="region of interest" description="Disordered" evidence="1">
    <location>
        <begin position="1"/>
        <end position="29"/>
    </location>
</feature>
<dbReference type="PANTHER" id="PTHR31672">
    <property type="entry name" value="BNACNNG10540D PROTEIN"/>
    <property type="match status" value="1"/>
</dbReference>
<feature type="domain" description="F-box" evidence="2">
    <location>
        <begin position="42"/>
        <end position="89"/>
    </location>
</feature>
<dbReference type="OrthoDB" id="1938527at2759"/>
<sequence length="389" mass="44880">MTRMKKRKQVDDNMTEWKVRKRSDGEKNKNAVVSQETSYICKEEIPSLSEEIIRNIQAELPFDSLLNSRLVCKMWSNIISNPIVTYSSLLRSEPGLLIQQLEMSKGAHYKTYFMAMKDEQITVREFSIPYIGNIYYSCNGLVLFRGKQDNLCIANFVTKQQVTLPCHTLSDANVVSISLGFAFVPSSGEYKVVHLYWNKNGRYLQCEILTLGSNKWRHVDLPPFAIELRLGRGTIPVSVKGFLHWYSCSMEDSVRFMLSMDVCDEKFYSTPLPSGSRPFKLLNIGGFLALLSRDSCKLTLWILKDSYRRIWVIQLIDLQGMPGSHNLCTILGSLKNGKVIILRCYCKEPFHYAYDIEHHQMWQVAINIKKERRYAMVHVNSLISLETIQ</sequence>
<dbReference type="NCBIfam" id="TIGR01640">
    <property type="entry name" value="F_box_assoc_1"/>
    <property type="match status" value="1"/>
</dbReference>
<dbReference type="OMA" id="HQDITRE"/>
<dbReference type="InterPro" id="IPR050796">
    <property type="entry name" value="SCF_F-box_component"/>
</dbReference>
<feature type="compositionally biased region" description="Basic and acidic residues" evidence="1">
    <location>
        <begin position="9"/>
        <end position="29"/>
    </location>
</feature>
<dbReference type="PROSITE" id="PS50181">
    <property type="entry name" value="FBOX"/>
    <property type="match status" value="1"/>
</dbReference>
<dbReference type="Pfam" id="PF00646">
    <property type="entry name" value="F-box"/>
    <property type="match status" value="1"/>
</dbReference>
<dbReference type="Gene3D" id="1.20.1280.50">
    <property type="match status" value="1"/>
</dbReference>
<accession>A0A835DAU6</accession>
<dbReference type="InterPro" id="IPR017451">
    <property type="entry name" value="F-box-assoc_interact_dom"/>
</dbReference>
<dbReference type="Pfam" id="PF08268">
    <property type="entry name" value="FBA_3"/>
    <property type="match status" value="1"/>
</dbReference>
<proteinExistence type="predicted"/>
<dbReference type="SMART" id="SM00256">
    <property type="entry name" value="FBOX"/>
    <property type="match status" value="1"/>
</dbReference>
<protein>
    <recommendedName>
        <fullName evidence="2">F-box domain-containing protein</fullName>
    </recommendedName>
</protein>
<dbReference type="InterPro" id="IPR001810">
    <property type="entry name" value="F-box_dom"/>
</dbReference>
<evidence type="ECO:0000313" key="4">
    <source>
        <dbReference type="Proteomes" id="UP000655225"/>
    </source>
</evidence>
<gene>
    <name evidence="3" type="ORF">HHK36_020302</name>
</gene>
<evidence type="ECO:0000256" key="1">
    <source>
        <dbReference type="SAM" id="MobiDB-lite"/>
    </source>
</evidence>
<name>A0A835DAU6_TETSI</name>
<dbReference type="EMBL" id="JABCRI010000014">
    <property type="protein sequence ID" value="KAF8394097.1"/>
    <property type="molecule type" value="Genomic_DNA"/>
</dbReference>
<reference evidence="3 4" key="1">
    <citation type="submission" date="2020-04" db="EMBL/GenBank/DDBJ databases">
        <title>Plant Genome Project.</title>
        <authorList>
            <person name="Zhang R.-G."/>
        </authorList>
    </citation>
    <scope>NUCLEOTIDE SEQUENCE [LARGE SCALE GENOMIC DNA]</scope>
    <source>
        <strain evidence="3">YNK0</strain>
        <tissue evidence="3">Leaf</tissue>
    </source>
</reference>
<dbReference type="SUPFAM" id="SSF81383">
    <property type="entry name" value="F-box domain"/>
    <property type="match status" value="1"/>
</dbReference>
<organism evidence="3 4">
    <name type="scientific">Tetracentron sinense</name>
    <name type="common">Spur-leaf</name>
    <dbReference type="NCBI Taxonomy" id="13715"/>
    <lineage>
        <taxon>Eukaryota</taxon>
        <taxon>Viridiplantae</taxon>
        <taxon>Streptophyta</taxon>
        <taxon>Embryophyta</taxon>
        <taxon>Tracheophyta</taxon>
        <taxon>Spermatophyta</taxon>
        <taxon>Magnoliopsida</taxon>
        <taxon>Trochodendrales</taxon>
        <taxon>Trochodendraceae</taxon>
        <taxon>Tetracentron</taxon>
    </lineage>
</organism>
<keyword evidence="4" id="KW-1185">Reference proteome</keyword>
<comment type="caution">
    <text evidence="3">The sequence shown here is derived from an EMBL/GenBank/DDBJ whole genome shotgun (WGS) entry which is preliminary data.</text>
</comment>
<evidence type="ECO:0000259" key="2">
    <source>
        <dbReference type="PROSITE" id="PS50181"/>
    </source>
</evidence>
<evidence type="ECO:0000313" key="3">
    <source>
        <dbReference type="EMBL" id="KAF8394097.1"/>
    </source>
</evidence>